<gene>
    <name evidence="5" type="ORF">CHIRRI_LOCUS8450</name>
</gene>
<evidence type="ECO:0000256" key="1">
    <source>
        <dbReference type="ARBA" id="ARBA00022694"/>
    </source>
</evidence>
<dbReference type="Proteomes" id="UP001153620">
    <property type="component" value="Chromosome 2"/>
</dbReference>
<evidence type="ECO:0000313" key="6">
    <source>
        <dbReference type="Proteomes" id="UP001153620"/>
    </source>
</evidence>
<sequence>MSKRKNLHNKEVFQRINYLHQASKIIASKNKTLSCYYGSLLKDLRNKAVIKIDPSIKRDLCKRCSISFNQETCKLVSYSDSLVEIECGNCGYRKKYPVNDTHKLWIENEQSVIETLEFNDV</sequence>
<dbReference type="OrthoDB" id="128536at2759"/>
<accession>A0A9N9RV90</accession>
<protein>
    <submittedName>
        <fullName evidence="5">Uncharacterized protein</fullName>
    </submittedName>
</protein>
<dbReference type="GO" id="GO:0005655">
    <property type="term" value="C:nucleolar ribonuclease P complex"/>
    <property type="evidence" value="ECO:0007669"/>
    <property type="project" value="TreeGrafter"/>
</dbReference>
<evidence type="ECO:0000256" key="2">
    <source>
        <dbReference type="ARBA" id="ARBA00022723"/>
    </source>
</evidence>
<proteinExistence type="inferred from homology"/>
<dbReference type="EMBL" id="OU895878">
    <property type="protein sequence ID" value="CAG9805581.1"/>
    <property type="molecule type" value="Genomic_DNA"/>
</dbReference>
<evidence type="ECO:0000256" key="3">
    <source>
        <dbReference type="ARBA" id="ARBA00022833"/>
    </source>
</evidence>
<keyword evidence="6" id="KW-1185">Reference proteome</keyword>
<evidence type="ECO:0000313" key="5">
    <source>
        <dbReference type="EMBL" id="CAG9805581.1"/>
    </source>
</evidence>
<dbReference type="AlphaFoldDB" id="A0A9N9RV90"/>
<reference evidence="5" key="2">
    <citation type="submission" date="2022-10" db="EMBL/GenBank/DDBJ databases">
        <authorList>
            <consortium name="ENA_rothamsted_submissions"/>
            <consortium name="culmorum"/>
            <person name="King R."/>
        </authorList>
    </citation>
    <scope>NUCLEOTIDE SEQUENCE</scope>
</reference>
<keyword evidence="3" id="KW-0862">Zinc</keyword>
<keyword evidence="1" id="KW-0819">tRNA processing</keyword>
<organism evidence="5 6">
    <name type="scientific">Chironomus riparius</name>
    <dbReference type="NCBI Taxonomy" id="315576"/>
    <lineage>
        <taxon>Eukaryota</taxon>
        <taxon>Metazoa</taxon>
        <taxon>Ecdysozoa</taxon>
        <taxon>Arthropoda</taxon>
        <taxon>Hexapoda</taxon>
        <taxon>Insecta</taxon>
        <taxon>Pterygota</taxon>
        <taxon>Neoptera</taxon>
        <taxon>Endopterygota</taxon>
        <taxon>Diptera</taxon>
        <taxon>Nematocera</taxon>
        <taxon>Chironomoidea</taxon>
        <taxon>Chironomidae</taxon>
        <taxon>Chironominae</taxon>
        <taxon>Chironomus</taxon>
    </lineage>
</organism>
<dbReference type="GO" id="GO:0046872">
    <property type="term" value="F:metal ion binding"/>
    <property type="evidence" value="ECO:0007669"/>
    <property type="project" value="UniProtKB-KW"/>
</dbReference>
<dbReference type="InterPro" id="IPR007175">
    <property type="entry name" value="Rpr2/Snm1/Rpp21"/>
</dbReference>
<dbReference type="PANTHER" id="PTHR14742">
    <property type="entry name" value="RIBONUCLEASE P SUBUNIT P21"/>
    <property type="match status" value="1"/>
</dbReference>
<name>A0A9N9RV90_9DIPT</name>
<evidence type="ECO:0000256" key="4">
    <source>
        <dbReference type="ARBA" id="ARBA00038402"/>
    </source>
</evidence>
<dbReference type="GO" id="GO:0008033">
    <property type="term" value="P:tRNA processing"/>
    <property type="evidence" value="ECO:0007669"/>
    <property type="project" value="UniProtKB-KW"/>
</dbReference>
<dbReference type="PANTHER" id="PTHR14742:SF0">
    <property type="entry name" value="RIBONUCLEASE P PROTEIN SUBUNIT P21"/>
    <property type="match status" value="1"/>
</dbReference>
<keyword evidence="2" id="KW-0479">Metal-binding</keyword>
<dbReference type="Pfam" id="PF04032">
    <property type="entry name" value="Rpr2"/>
    <property type="match status" value="1"/>
</dbReference>
<reference evidence="5" key="1">
    <citation type="submission" date="2022-01" db="EMBL/GenBank/DDBJ databases">
        <authorList>
            <person name="King R."/>
        </authorList>
    </citation>
    <scope>NUCLEOTIDE SEQUENCE</scope>
</reference>
<comment type="similarity">
    <text evidence="4">Belongs to the eukaryotic/archaeal RNase P protein component 4 family.</text>
</comment>